<accession>A0A6P2RW68</accession>
<evidence type="ECO:0000259" key="4">
    <source>
        <dbReference type="Pfam" id="PF04355"/>
    </source>
</evidence>
<dbReference type="GO" id="GO:0019867">
    <property type="term" value="C:outer membrane"/>
    <property type="evidence" value="ECO:0007669"/>
    <property type="project" value="InterPro"/>
</dbReference>
<evidence type="ECO:0000256" key="1">
    <source>
        <dbReference type="ARBA" id="ARBA00022729"/>
    </source>
</evidence>
<reference evidence="5 6" key="1">
    <citation type="submission" date="2019-09" db="EMBL/GenBank/DDBJ databases">
        <authorList>
            <person name="Depoorter E."/>
        </authorList>
    </citation>
    <scope>NUCLEOTIDE SEQUENCE [LARGE SCALE GENOMIC DNA]</scope>
    <source>
        <strain evidence="5">LMG 23254</strain>
    </source>
</reference>
<keyword evidence="5" id="KW-0449">Lipoprotein</keyword>
<dbReference type="InterPro" id="IPR007450">
    <property type="entry name" value="BamE_dom"/>
</dbReference>
<keyword evidence="2" id="KW-0472">Membrane</keyword>
<dbReference type="Gene3D" id="3.30.1450.10">
    <property type="match status" value="1"/>
</dbReference>
<evidence type="ECO:0000313" key="6">
    <source>
        <dbReference type="Proteomes" id="UP000494218"/>
    </source>
</evidence>
<feature type="chain" id="PRO_5026990044" evidence="3">
    <location>
        <begin position="26"/>
        <end position="131"/>
    </location>
</feature>
<evidence type="ECO:0000256" key="3">
    <source>
        <dbReference type="SAM" id="SignalP"/>
    </source>
</evidence>
<feature type="signal peptide" evidence="3">
    <location>
        <begin position="1"/>
        <end position="25"/>
    </location>
</feature>
<proteinExistence type="predicted"/>
<feature type="domain" description="Outer membrane protein assembly factor BamE" evidence="4">
    <location>
        <begin position="48"/>
        <end position="118"/>
    </location>
</feature>
<dbReference type="Proteomes" id="UP000494218">
    <property type="component" value="Unassembled WGS sequence"/>
</dbReference>
<dbReference type="PROSITE" id="PS51257">
    <property type="entry name" value="PROKAR_LIPOPROTEIN"/>
    <property type="match status" value="1"/>
</dbReference>
<organism evidence="5 6">
    <name type="scientific">Burkholderia lata (strain ATCC 17760 / DSM 23089 / LMG 22485 / NCIMB 9086 / R18194 / 383)</name>
    <dbReference type="NCBI Taxonomy" id="482957"/>
    <lineage>
        <taxon>Bacteria</taxon>
        <taxon>Pseudomonadati</taxon>
        <taxon>Pseudomonadota</taxon>
        <taxon>Betaproteobacteria</taxon>
        <taxon>Burkholderiales</taxon>
        <taxon>Burkholderiaceae</taxon>
        <taxon>Burkholderia</taxon>
        <taxon>Burkholderia cepacia complex</taxon>
    </lineage>
</organism>
<name>A0A6P2RW68_BURL3</name>
<evidence type="ECO:0000256" key="2">
    <source>
        <dbReference type="ARBA" id="ARBA00023136"/>
    </source>
</evidence>
<dbReference type="AlphaFoldDB" id="A0A6P2RW68"/>
<gene>
    <name evidence="5" type="ORF">BLA23254_06753</name>
</gene>
<protein>
    <submittedName>
        <fullName evidence="5">OmpA/SmpA/OmlA family outer membrane lipoprotein</fullName>
    </submittedName>
</protein>
<dbReference type="EMBL" id="CABVPW010000046">
    <property type="protein sequence ID" value="VWC37967.1"/>
    <property type="molecule type" value="Genomic_DNA"/>
</dbReference>
<dbReference type="InterPro" id="IPR037873">
    <property type="entry name" value="BamE-like"/>
</dbReference>
<evidence type="ECO:0000313" key="5">
    <source>
        <dbReference type="EMBL" id="VWC37967.1"/>
    </source>
</evidence>
<sequence length="131" mass="14664">MKINGMRSLPNALLGAMLLAGCNTASQSPANKAPEFPDPGTAWVIGGAYADVRTFKRVVPGLTENQVYLLLREPHFSEGSYGVRAWNYVFRIRTGGGDAAYMTCQYQVRFDKQRFVQATYWRDPACARYVM</sequence>
<dbReference type="Pfam" id="PF04355">
    <property type="entry name" value="BamE"/>
    <property type="match status" value="1"/>
</dbReference>
<keyword evidence="1 3" id="KW-0732">Signal</keyword>